<dbReference type="EMBL" id="JAHIBW010000024">
    <property type="protein sequence ID" value="KAG7298429.1"/>
    <property type="molecule type" value="Genomic_DNA"/>
</dbReference>
<evidence type="ECO:0000256" key="1">
    <source>
        <dbReference type="SAM" id="Coils"/>
    </source>
</evidence>
<proteinExistence type="predicted"/>
<evidence type="ECO:0000313" key="4">
    <source>
        <dbReference type="Proteomes" id="UP000823941"/>
    </source>
</evidence>
<comment type="caution">
    <text evidence="3">The sequence shown here is derived from an EMBL/GenBank/DDBJ whole genome shotgun (WGS) entry which is preliminary data.</text>
</comment>
<evidence type="ECO:0000259" key="2">
    <source>
        <dbReference type="Pfam" id="PF25298"/>
    </source>
</evidence>
<name>A0ABQ7Q128_PLUXY</name>
<gene>
    <name evidence="3" type="ORF">JYU34_018056</name>
</gene>
<organism evidence="3 4">
    <name type="scientific">Plutella xylostella</name>
    <name type="common">Diamondback moth</name>
    <name type="synonym">Plutella maculipennis</name>
    <dbReference type="NCBI Taxonomy" id="51655"/>
    <lineage>
        <taxon>Eukaryota</taxon>
        <taxon>Metazoa</taxon>
        <taxon>Ecdysozoa</taxon>
        <taxon>Arthropoda</taxon>
        <taxon>Hexapoda</taxon>
        <taxon>Insecta</taxon>
        <taxon>Pterygota</taxon>
        <taxon>Neoptera</taxon>
        <taxon>Endopterygota</taxon>
        <taxon>Lepidoptera</taxon>
        <taxon>Glossata</taxon>
        <taxon>Ditrysia</taxon>
        <taxon>Yponomeutoidea</taxon>
        <taxon>Plutellidae</taxon>
        <taxon>Plutella</taxon>
    </lineage>
</organism>
<reference evidence="3 4" key="1">
    <citation type="submission" date="2021-06" db="EMBL/GenBank/DDBJ databases">
        <title>A haploid diamondback moth (Plutella xylostella L.) genome assembly resolves 31 chromosomes and identifies a diamide resistance mutation.</title>
        <authorList>
            <person name="Ward C.M."/>
            <person name="Perry K.D."/>
            <person name="Baker G."/>
            <person name="Powis K."/>
            <person name="Heckel D.G."/>
            <person name="Baxter S.W."/>
        </authorList>
    </citation>
    <scope>NUCLEOTIDE SEQUENCE [LARGE SCALE GENOMIC DNA]</scope>
    <source>
        <strain evidence="3 4">LV</strain>
        <tissue evidence="3">Single pupa</tissue>
    </source>
</reference>
<dbReference type="Pfam" id="PF25298">
    <property type="entry name" value="Baculo_FP_2nd"/>
    <property type="match status" value="1"/>
</dbReference>
<dbReference type="InterPro" id="IPR057251">
    <property type="entry name" value="FP_C"/>
</dbReference>
<accession>A0ABQ7Q128</accession>
<keyword evidence="4" id="KW-1185">Reference proteome</keyword>
<evidence type="ECO:0000313" key="3">
    <source>
        <dbReference type="EMBL" id="KAG7298429.1"/>
    </source>
</evidence>
<feature type="domain" description="FP protein C-terminal" evidence="2">
    <location>
        <begin position="201"/>
        <end position="253"/>
    </location>
</feature>
<feature type="coiled-coil region" evidence="1">
    <location>
        <begin position="45"/>
        <end position="86"/>
    </location>
</feature>
<sequence length="255" mass="29690">MENTASEDLTEFKGEIRELFKEWASQNNEQMKKLYPILQGIQATNAEIETSIEFLAQQNDDLKKKVDLLEQELKKKDEHIIILEDTIEDMMRGSRNKSLEIKNVPLEPKETKEGLLKMVEHLAQDLKLDINTSHISDIFKSKSNTEKKTVTVEFISQSTRDAVLKSAKIYNHKNKNNKISAKNLGLTKNPDEPIFIADRLTQKASRLYFLARDLKRIKNYKYCWTSFGRVYIRKEDDSPIIMVKSESQIHKLKDN</sequence>
<keyword evidence="1" id="KW-0175">Coiled coil</keyword>
<protein>
    <recommendedName>
        <fullName evidence="2">FP protein C-terminal domain-containing protein</fullName>
    </recommendedName>
</protein>
<dbReference type="Proteomes" id="UP000823941">
    <property type="component" value="Chromosome 24"/>
</dbReference>